<dbReference type="PIRSF" id="PIRSF016661">
    <property type="entry name" value="BioY"/>
    <property type="match status" value="1"/>
</dbReference>
<feature type="transmembrane region" description="Helical" evidence="3">
    <location>
        <begin position="34"/>
        <end position="52"/>
    </location>
</feature>
<dbReference type="PANTHER" id="PTHR34295:SF1">
    <property type="entry name" value="BIOTIN TRANSPORTER BIOY"/>
    <property type="match status" value="1"/>
</dbReference>
<evidence type="ECO:0000313" key="5">
    <source>
        <dbReference type="Proteomes" id="UP000466848"/>
    </source>
</evidence>
<dbReference type="EMBL" id="CP048649">
    <property type="protein sequence ID" value="QIB70319.1"/>
    <property type="molecule type" value="Genomic_DNA"/>
</dbReference>
<keyword evidence="5" id="KW-1185">Reference proteome</keyword>
<dbReference type="PANTHER" id="PTHR34295">
    <property type="entry name" value="BIOTIN TRANSPORTER BIOY"/>
    <property type="match status" value="1"/>
</dbReference>
<evidence type="ECO:0000256" key="3">
    <source>
        <dbReference type="SAM" id="Phobius"/>
    </source>
</evidence>
<proteinExistence type="inferred from homology"/>
<sequence>MHYTKTTKLILCAVFAAITGICSGIIIPLPFTPVPITLATLAVMLTGSLLGSRYGSLSMIVYLLLGAFGAPVFKGYTGGFGNLVGPTGGYLLGYLLTAFLTGLIIEKLNKKNNLYIHAAAMAIGLSTCYLLGTAWFMFSTNTDLWTALVSCVLPFLLADALKITAGALLTVKLRAALDR</sequence>
<evidence type="ECO:0000256" key="2">
    <source>
        <dbReference type="PIRNR" id="PIRNR016661"/>
    </source>
</evidence>
<organism evidence="4 5">
    <name type="scientific">Aminipila butyrica</name>
    <dbReference type="NCBI Taxonomy" id="433296"/>
    <lineage>
        <taxon>Bacteria</taxon>
        <taxon>Bacillati</taxon>
        <taxon>Bacillota</taxon>
        <taxon>Clostridia</taxon>
        <taxon>Peptostreptococcales</taxon>
        <taxon>Anaerovoracaceae</taxon>
        <taxon>Aminipila</taxon>
    </lineage>
</organism>
<comment type="similarity">
    <text evidence="1 2">Belongs to the BioY family.</text>
</comment>
<dbReference type="Pfam" id="PF02632">
    <property type="entry name" value="BioY"/>
    <property type="match status" value="1"/>
</dbReference>
<dbReference type="InterPro" id="IPR003784">
    <property type="entry name" value="BioY"/>
</dbReference>
<keyword evidence="2" id="KW-1003">Cell membrane</keyword>
<dbReference type="GO" id="GO:0005886">
    <property type="term" value="C:plasma membrane"/>
    <property type="evidence" value="ECO:0007669"/>
    <property type="project" value="UniProtKB-SubCell"/>
</dbReference>
<feature type="transmembrane region" description="Helical" evidence="3">
    <location>
        <begin position="59"/>
        <end position="76"/>
    </location>
</feature>
<reference evidence="4 5" key="1">
    <citation type="submission" date="2020-02" db="EMBL/GenBank/DDBJ databases">
        <authorList>
            <person name="Kim Y.B."/>
            <person name="Roh S.W."/>
        </authorList>
    </citation>
    <scope>NUCLEOTIDE SEQUENCE [LARGE SCALE GENOMIC DNA]</scope>
    <source>
        <strain evidence="4 5">DSM 103574</strain>
    </source>
</reference>
<keyword evidence="2 3" id="KW-0472">Membrane</keyword>
<protein>
    <recommendedName>
        <fullName evidence="2">Biotin transporter</fullName>
    </recommendedName>
</protein>
<dbReference type="KEGG" id="abut:Ami103574_13910"/>
<comment type="subcellular location">
    <subcellularLocation>
        <location evidence="2">Cell membrane</location>
        <topology evidence="2">Multi-pass membrane protein</topology>
    </subcellularLocation>
</comment>
<keyword evidence="3" id="KW-0812">Transmembrane</keyword>
<keyword evidence="2" id="KW-0813">Transport</keyword>
<keyword evidence="3" id="KW-1133">Transmembrane helix</keyword>
<evidence type="ECO:0000256" key="1">
    <source>
        <dbReference type="ARBA" id="ARBA00010692"/>
    </source>
</evidence>
<feature type="transmembrane region" description="Helical" evidence="3">
    <location>
        <begin position="88"/>
        <end position="105"/>
    </location>
</feature>
<name>A0A858BYM5_9FIRM</name>
<gene>
    <name evidence="4" type="ORF">Ami103574_13910</name>
</gene>
<feature type="transmembrane region" description="Helical" evidence="3">
    <location>
        <begin position="144"/>
        <end position="171"/>
    </location>
</feature>
<accession>A0A858BYM5</accession>
<dbReference type="Proteomes" id="UP000466848">
    <property type="component" value="Chromosome"/>
</dbReference>
<dbReference type="AlphaFoldDB" id="A0A858BYM5"/>
<evidence type="ECO:0000313" key="4">
    <source>
        <dbReference type="EMBL" id="QIB70319.1"/>
    </source>
</evidence>
<dbReference type="Gene3D" id="1.10.1760.20">
    <property type="match status" value="1"/>
</dbReference>
<dbReference type="GO" id="GO:0015225">
    <property type="term" value="F:biotin transmembrane transporter activity"/>
    <property type="evidence" value="ECO:0007669"/>
    <property type="project" value="UniProtKB-UniRule"/>
</dbReference>
<dbReference type="RefSeq" id="WP_163067557.1">
    <property type="nucleotide sequence ID" value="NZ_CP048649.1"/>
</dbReference>
<feature type="transmembrane region" description="Helical" evidence="3">
    <location>
        <begin position="114"/>
        <end position="138"/>
    </location>
</feature>